<dbReference type="Gene3D" id="3.40.50.300">
    <property type="entry name" value="P-loop containing nucleotide triphosphate hydrolases"/>
    <property type="match status" value="1"/>
</dbReference>
<evidence type="ECO:0000259" key="10">
    <source>
        <dbReference type="PROSITE" id="PS50893"/>
    </source>
</evidence>
<evidence type="ECO:0000256" key="4">
    <source>
        <dbReference type="ARBA" id="ARBA00022741"/>
    </source>
</evidence>
<dbReference type="InterPro" id="IPR017871">
    <property type="entry name" value="ABC_transporter-like_CS"/>
</dbReference>
<dbReference type="InterPro" id="IPR005894">
    <property type="entry name" value="DrrA"/>
</dbReference>
<evidence type="ECO:0000256" key="2">
    <source>
        <dbReference type="ARBA" id="ARBA00022448"/>
    </source>
</evidence>
<feature type="domain" description="ABC transporter" evidence="10">
    <location>
        <begin position="8"/>
        <end position="238"/>
    </location>
</feature>
<reference evidence="11" key="1">
    <citation type="submission" date="2022-01" db="EMBL/GenBank/DDBJ databases">
        <title>Gordonia xiamenensis sp. nov., isolated from surface seawater in Xiamen.</title>
        <authorList>
            <person name="He Y.F."/>
        </authorList>
    </citation>
    <scope>NUCLEOTIDE SEQUENCE</scope>
    <source>
        <strain evidence="11">GW1C4-4</strain>
    </source>
</reference>
<keyword evidence="6" id="KW-1278">Translocase</keyword>
<comment type="similarity">
    <text evidence="9">Belongs to the ABC transporter superfamily. Drug exporter-1 (DrugE1) (TC 3.A.1.105) family.</text>
</comment>
<name>A0ABS9DLF5_9ACTN</name>
<dbReference type="InterPro" id="IPR050763">
    <property type="entry name" value="ABC_transporter_ATP-binding"/>
</dbReference>
<keyword evidence="2" id="KW-0813">Transport</keyword>
<keyword evidence="12" id="KW-1185">Reference proteome</keyword>
<proteinExistence type="inferred from homology"/>
<evidence type="ECO:0000256" key="6">
    <source>
        <dbReference type="ARBA" id="ARBA00022967"/>
    </source>
</evidence>
<dbReference type="SUPFAM" id="SSF52540">
    <property type="entry name" value="P-loop containing nucleoside triphosphate hydrolases"/>
    <property type="match status" value="1"/>
</dbReference>
<evidence type="ECO:0000256" key="9">
    <source>
        <dbReference type="ARBA" id="ARBA00049985"/>
    </source>
</evidence>
<dbReference type="PANTHER" id="PTHR42711">
    <property type="entry name" value="ABC TRANSPORTER ATP-BINDING PROTEIN"/>
    <property type="match status" value="1"/>
</dbReference>
<keyword evidence="8" id="KW-0046">Antibiotic resistance</keyword>
<evidence type="ECO:0000256" key="8">
    <source>
        <dbReference type="ARBA" id="ARBA00023251"/>
    </source>
</evidence>
<dbReference type="EMBL" id="JAKGCU010000016">
    <property type="protein sequence ID" value="MCF3939996.1"/>
    <property type="molecule type" value="Genomic_DNA"/>
</dbReference>
<evidence type="ECO:0000256" key="5">
    <source>
        <dbReference type="ARBA" id="ARBA00022840"/>
    </source>
</evidence>
<dbReference type="Proteomes" id="UP001108089">
    <property type="component" value="Unassembled WGS sequence"/>
</dbReference>
<dbReference type="PANTHER" id="PTHR42711:SF19">
    <property type="entry name" value="DOXORUBICIN RESISTANCE ATP-BINDING PROTEIN DRRA"/>
    <property type="match status" value="1"/>
</dbReference>
<dbReference type="GO" id="GO:0005524">
    <property type="term" value="F:ATP binding"/>
    <property type="evidence" value="ECO:0007669"/>
    <property type="project" value="UniProtKB-KW"/>
</dbReference>
<evidence type="ECO:0000256" key="1">
    <source>
        <dbReference type="ARBA" id="ARBA00004413"/>
    </source>
</evidence>
<keyword evidence="3" id="KW-1003">Cell membrane</keyword>
<evidence type="ECO:0000256" key="3">
    <source>
        <dbReference type="ARBA" id="ARBA00022475"/>
    </source>
</evidence>
<organism evidence="11 12">
    <name type="scientific">Gordonia tangerina</name>
    <dbReference type="NCBI Taxonomy" id="2911060"/>
    <lineage>
        <taxon>Bacteria</taxon>
        <taxon>Bacillati</taxon>
        <taxon>Actinomycetota</taxon>
        <taxon>Actinomycetes</taxon>
        <taxon>Mycobacteriales</taxon>
        <taxon>Gordoniaceae</taxon>
        <taxon>Gordonia</taxon>
    </lineage>
</organism>
<evidence type="ECO:0000313" key="12">
    <source>
        <dbReference type="Proteomes" id="UP001108089"/>
    </source>
</evidence>
<dbReference type="Pfam" id="PF00005">
    <property type="entry name" value="ABC_tran"/>
    <property type="match status" value="1"/>
</dbReference>
<comment type="caution">
    <text evidence="11">The sequence shown here is derived from an EMBL/GenBank/DDBJ whole genome shotgun (WGS) entry which is preliminary data.</text>
</comment>
<keyword evidence="4" id="KW-0547">Nucleotide-binding</keyword>
<dbReference type="PROSITE" id="PS00211">
    <property type="entry name" value="ABC_TRANSPORTER_1"/>
    <property type="match status" value="1"/>
</dbReference>
<accession>A0ABS9DLF5</accession>
<dbReference type="InterPro" id="IPR003439">
    <property type="entry name" value="ABC_transporter-like_ATP-bd"/>
</dbReference>
<comment type="subcellular location">
    <subcellularLocation>
        <location evidence="1">Cell membrane</location>
        <topology evidence="1">Peripheral membrane protein</topology>
        <orientation evidence="1">Cytoplasmic side</orientation>
    </subcellularLocation>
</comment>
<dbReference type="PROSITE" id="PS50893">
    <property type="entry name" value="ABC_TRANSPORTER_2"/>
    <property type="match status" value="1"/>
</dbReference>
<dbReference type="SMART" id="SM00382">
    <property type="entry name" value="AAA"/>
    <property type="match status" value="1"/>
</dbReference>
<evidence type="ECO:0000313" key="11">
    <source>
        <dbReference type="EMBL" id="MCF3939996.1"/>
    </source>
</evidence>
<evidence type="ECO:0000256" key="7">
    <source>
        <dbReference type="ARBA" id="ARBA00023136"/>
    </source>
</evidence>
<keyword evidence="5 11" id="KW-0067">ATP-binding</keyword>
<dbReference type="NCBIfam" id="TIGR01188">
    <property type="entry name" value="drrA"/>
    <property type="match status" value="1"/>
</dbReference>
<dbReference type="InterPro" id="IPR027417">
    <property type="entry name" value="P-loop_NTPase"/>
</dbReference>
<gene>
    <name evidence="11" type="ORF">L1892_16590</name>
</gene>
<dbReference type="InterPro" id="IPR003593">
    <property type="entry name" value="AAA+_ATPase"/>
</dbReference>
<protein>
    <submittedName>
        <fullName evidence="11">ATP-binding cassette domain-containing protein</fullName>
    </submittedName>
</protein>
<sequence>MTGPLLAIDTRGLTKTYGRAAAVDCVDLQVPAGGVYALLGTNGAGKTTTVRMLSTLIRPDAGTARVFGLDVVAHAGRVRSLIGVTGQYASVDEDLTATENLTIFARLVGASRRQSRGRADELLAEFGLGAAADRAVRHFSGGMRRRLDLAASMITRPRLLFLDEPTTGLDPRTRQQMWQTVRRMVADGSTVLLTTQYLEEADQLADRVAVMDHGRIVADGTADELKARIGDNCVRLDLRDPDLAPAAAAVCAVFAQEDVLLEGAERRVMVPMPDLESLPEMLLALRAAQIELVAVNVERPTLDEVFFALTGDAEPGVAA</sequence>
<dbReference type="RefSeq" id="WP_235724721.1">
    <property type="nucleotide sequence ID" value="NZ_JAKGCU010000016.1"/>
</dbReference>
<keyword evidence="7" id="KW-0472">Membrane</keyword>